<comment type="caution">
    <text evidence="1">The sequence shown here is derived from an EMBL/GenBank/DDBJ whole genome shotgun (WGS) entry which is preliminary data.</text>
</comment>
<organism evidence="1 2">
    <name type="scientific">Flavivirga aquimarina</name>
    <dbReference type="NCBI Taxonomy" id="2027862"/>
    <lineage>
        <taxon>Bacteria</taxon>
        <taxon>Pseudomonadati</taxon>
        <taxon>Bacteroidota</taxon>
        <taxon>Flavobacteriia</taxon>
        <taxon>Flavobacteriales</taxon>
        <taxon>Flavobacteriaceae</taxon>
        <taxon>Flavivirga</taxon>
    </lineage>
</organism>
<reference evidence="1" key="1">
    <citation type="submission" date="2023-07" db="EMBL/GenBank/DDBJ databases">
        <title>Two novel species in the genus Flavivirga.</title>
        <authorList>
            <person name="Kwon K."/>
        </authorList>
    </citation>
    <scope>NUCLEOTIDE SEQUENCE</scope>
    <source>
        <strain evidence="1">KCTC 52353</strain>
    </source>
</reference>
<dbReference type="RefSeq" id="WP_303277915.1">
    <property type="nucleotide sequence ID" value="NZ_JAUOEK010000117.1"/>
</dbReference>
<name>A0ABT8WAR3_9FLAO</name>
<gene>
    <name evidence="1" type="ORF">Q4Q35_10440</name>
</gene>
<dbReference type="PROSITE" id="PS51257">
    <property type="entry name" value="PROKAR_LIPOPROTEIN"/>
    <property type="match status" value="1"/>
</dbReference>
<sequence>MNIVKHLIFGFLIMFFSCSEHCVAKYEIVDKNHEIGFYKWQNKAEIETGKFETERYVRIDLDQSDVQIADKALLKHKESKPNPKSRILKELCEYNMQLGGIFDKKTDTKLIYINFFCGEDNFFNEKDDRESNRFYDVRDGGDCYFQGVINSKTLEFKIIMINGEA</sequence>
<evidence type="ECO:0000313" key="1">
    <source>
        <dbReference type="EMBL" id="MDO5970225.1"/>
    </source>
</evidence>
<evidence type="ECO:0000313" key="2">
    <source>
        <dbReference type="Proteomes" id="UP001176883"/>
    </source>
</evidence>
<proteinExistence type="predicted"/>
<protein>
    <recommendedName>
        <fullName evidence="3">Lipoprotein</fullName>
    </recommendedName>
</protein>
<dbReference type="EMBL" id="JAUOEK010000117">
    <property type="protein sequence ID" value="MDO5970225.1"/>
    <property type="molecule type" value="Genomic_DNA"/>
</dbReference>
<evidence type="ECO:0008006" key="3">
    <source>
        <dbReference type="Google" id="ProtNLM"/>
    </source>
</evidence>
<accession>A0ABT8WAR3</accession>
<dbReference type="Proteomes" id="UP001176883">
    <property type="component" value="Unassembled WGS sequence"/>
</dbReference>
<keyword evidence="2" id="KW-1185">Reference proteome</keyword>